<accession>A0A8S5V4V2</accession>
<organism evidence="2">
    <name type="scientific">Siphoviridae sp. ctSMg55</name>
    <dbReference type="NCBI Taxonomy" id="2825509"/>
    <lineage>
        <taxon>Viruses</taxon>
        <taxon>Duplodnaviria</taxon>
        <taxon>Heunggongvirae</taxon>
        <taxon>Uroviricota</taxon>
        <taxon>Caudoviricetes</taxon>
    </lineage>
</organism>
<evidence type="ECO:0000256" key="1">
    <source>
        <dbReference type="SAM" id="Coils"/>
    </source>
</evidence>
<evidence type="ECO:0000313" key="2">
    <source>
        <dbReference type="EMBL" id="DAG01733.1"/>
    </source>
</evidence>
<protein>
    <submittedName>
        <fullName evidence="2">Uncharacterized protein</fullName>
    </submittedName>
</protein>
<name>A0A8S5V4V2_9CAUD</name>
<proteinExistence type="predicted"/>
<feature type="coiled-coil region" evidence="1">
    <location>
        <begin position="5"/>
        <end position="32"/>
    </location>
</feature>
<dbReference type="EMBL" id="BK016197">
    <property type="protein sequence ID" value="DAG01733.1"/>
    <property type="molecule type" value="Genomic_DNA"/>
</dbReference>
<keyword evidence="1" id="KW-0175">Coiled coil</keyword>
<sequence>MFTTRNELKRRIADLKRERDALLREREIADNSGLAKCKGIMCRSCEHAVFISNICGSSRLLGCDLTTNCDNYKRIPPSAAKA</sequence>
<reference evidence="2" key="1">
    <citation type="journal article" date="2021" name="Proc. Natl. Acad. Sci. U.S.A.">
        <title>A Catalog of Tens of Thousands of Viruses from Human Metagenomes Reveals Hidden Associations with Chronic Diseases.</title>
        <authorList>
            <person name="Tisza M.J."/>
            <person name="Buck C.B."/>
        </authorList>
    </citation>
    <scope>NUCLEOTIDE SEQUENCE</scope>
    <source>
        <strain evidence="2">CtSMg55</strain>
    </source>
</reference>